<gene>
    <name evidence="1" type="ORF">BCF38_101646</name>
    <name evidence="2" type="ORF">SAMN05421539_101646</name>
</gene>
<dbReference type="Proteomes" id="UP000245839">
    <property type="component" value="Unassembled WGS sequence"/>
</dbReference>
<reference evidence="1 3" key="2">
    <citation type="submission" date="2018-03" db="EMBL/GenBank/DDBJ databases">
        <title>Genomic Encyclopedia of Archaeal and Bacterial Type Strains, Phase II (KMG-II): from individual species to whole genera.</title>
        <authorList>
            <person name="Goeker M."/>
        </authorList>
    </citation>
    <scope>NUCLEOTIDE SEQUENCE [LARGE SCALE GENOMIC DNA]</scope>
    <source>
        <strain evidence="1 3">DSM 25227</strain>
    </source>
</reference>
<evidence type="ECO:0000313" key="1">
    <source>
        <dbReference type="EMBL" id="PWJ22236.1"/>
    </source>
</evidence>
<proteinExistence type="predicted"/>
<accession>A0A2Y9A289</accession>
<dbReference type="EMBL" id="QGDJ01000001">
    <property type="protein sequence ID" value="PWJ22236.1"/>
    <property type="molecule type" value="Genomic_DNA"/>
</dbReference>
<evidence type="ECO:0000313" key="2">
    <source>
        <dbReference type="EMBL" id="SSA38514.1"/>
    </source>
</evidence>
<evidence type="ECO:0000313" key="4">
    <source>
        <dbReference type="Proteomes" id="UP000251571"/>
    </source>
</evidence>
<dbReference type="AlphaFoldDB" id="A0A2Y9A289"/>
<dbReference type="EMBL" id="UETC01000001">
    <property type="protein sequence ID" value="SSA38514.1"/>
    <property type="molecule type" value="Genomic_DNA"/>
</dbReference>
<protein>
    <submittedName>
        <fullName evidence="2">Uncharacterized protein</fullName>
    </submittedName>
</protein>
<dbReference type="RefSeq" id="WP_170125278.1">
    <property type="nucleotide sequence ID" value="NZ_QGDJ01000001.1"/>
</dbReference>
<organism evidence="2 4">
    <name type="scientific">Jannaschia seohaensis</name>
    <dbReference type="NCBI Taxonomy" id="475081"/>
    <lineage>
        <taxon>Bacteria</taxon>
        <taxon>Pseudomonadati</taxon>
        <taxon>Pseudomonadota</taxon>
        <taxon>Alphaproteobacteria</taxon>
        <taxon>Rhodobacterales</taxon>
        <taxon>Roseobacteraceae</taxon>
        <taxon>Jannaschia</taxon>
    </lineage>
</organism>
<reference evidence="2 4" key="1">
    <citation type="submission" date="2016-10" db="EMBL/GenBank/DDBJ databases">
        <authorList>
            <person name="Cai Z."/>
        </authorList>
    </citation>
    <scope>NUCLEOTIDE SEQUENCE [LARGE SCALE GENOMIC DNA]</scope>
    <source>
        <strain evidence="2 4">DSM 25227</strain>
    </source>
</reference>
<evidence type="ECO:0000313" key="3">
    <source>
        <dbReference type="Proteomes" id="UP000245839"/>
    </source>
</evidence>
<keyword evidence="3" id="KW-1185">Reference proteome</keyword>
<dbReference type="Proteomes" id="UP000251571">
    <property type="component" value="Unassembled WGS sequence"/>
</dbReference>
<sequence length="49" mass="5565">MLTTFADFLLGAALSRRPAFGRRMMRTPSRDYGAERAEALGWMSRVGTW</sequence>
<name>A0A2Y9A289_9RHOB</name>